<dbReference type="SMART" id="SM00530">
    <property type="entry name" value="HTH_XRE"/>
    <property type="match status" value="1"/>
</dbReference>
<comment type="caution">
    <text evidence="2">The sequence shown here is derived from an EMBL/GenBank/DDBJ whole genome shotgun (WGS) entry which is preliminary data.</text>
</comment>
<organism evidence="2">
    <name type="scientific">Symploca sp. SIO1C4</name>
    <dbReference type="NCBI Taxonomy" id="2607765"/>
    <lineage>
        <taxon>Bacteria</taxon>
        <taxon>Bacillati</taxon>
        <taxon>Cyanobacteriota</taxon>
        <taxon>Cyanophyceae</taxon>
        <taxon>Coleofasciculales</taxon>
        <taxon>Coleofasciculaceae</taxon>
        <taxon>Symploca</taxon>
    </lineage>
</organism>
<feature type="domain" description="HTH cro/C1-type" evidence="1">
    <location>
        <begin position="8"/>
        <end position="63"/>
    </location>
</feature>
<evidence type="ECO:0000313" key="2">
    <source>
        <dbReference type="EMBL" id="NER26943.1"/>
    </source>
</evidence>
<dbReference type="AlphaFoldDB" id="A0A6B3N5W0"/>
<dbReference type="GO" id="GO:0003677">
    <property type="term" value="F:DNA binding"/>
    <property type="evidence" value="ECO:0007669"/>
    <property type="project" value="InterPro"/>
</dbReference>
<proteinExistence type="predicted"/>
<reference evidence="2" key="1">
    <citation type="submission" date="2019-11" db="EMBL/GenBank/DDBJ databases">
        <title>Genomic insights into an expanded diversity of filamentous marine cyanobacteria reveals the extraordinary biosynthetic potential of Moorea and Okeania.</title>
        <authorList>
            <person name="Ferreira Leao T."/>
            <person name="Wang M."/>
            <person name="Moss N."/>
            <person name="Da Silva R."/>
            <person name="Sanders J."/>
            <person name="Nurk S."/>
            <person name="Gurevich A."/>
            <person name="Humphrey G."/>
            <person name="Reher R."/>
            <person name="Zhu Q."/>
            <person name="Belda-Ferre P."/>
            <person name="Glukhov E."/>
            <person name="Rex R."/>
            <person name="Dorrestein P.C."/>
            <person name="Knight R."/>
            <person name="Pevzner P."/>
            <person name="Gerwick W.H."/>
            <person name="Gerwick L."/>
        </authorList>
    </citation>
    <scope>NUCLEOTIDE SEQUENCE</scope>
    <source>
        <strain evidence="2">SIO1C4</strain>
    </source>
</reference>
<dbReference type="InterPro" id="IPR001387">
    <property type="entry name" value="Cro/C1-type_HTH"/>
</dbReference>
<dbReference type="Pfam" id="PF01381">
    <property type="entry name" value="HTH_3"/>
    <property type="match status" value="1"/>
</dbReference>
<dbReference type="Gene3D" id="1.10.260.40">
    <property type="entry name" value="lambda repressor-like DNA-binding domains"/>
    <property type="match status" value="1"/>
</dbReference>
<protein>
    <submittedName>
        <fullName evidence="2">Helix-turn-helix transcriptional regulator</fullName>
    </submittedName>
</protein>
<dbReference type="CDD" id="cd00093">
    <property type="entry name" value="HTH_XRE"/>
    <property type="match status" value="1"/>
</dbReference>
<dbReference type="EMBL" id="JAAHFQ010000059">
    <property type="protein sequence ID" value="NER26943.1"/>
    <property type="molecule type" value="Genomic_DNA"/>
</dbReference>
<dbReference type="SUPFAM" id="SSF47413">
    <property type="entry name" value="lambda repressor-like DNA-binding domains"/>
    <property type="match status" value="1"/>
</dbReference>
<dbReference type="PROSITE" id="PS50943">
    <property type="entry name" value="HTH_CROC1"/>
    <property type="match status" value="1"/>
</dbReference>
<name>A0A6B3N5W0_9CYAN</name>
<dbReference type="InterPro" id="IPR010982">
    <property type="entry name" value="Lambda_DNA-bd_dom_sf"/>
</dbReference>
<accession>A0A6B3N5W0</accession>
<gene>
    <name evidence="2" type="ORF">F6J89_04745</name>
</gene>
<evidence type="ECO:0000259" key="1">
    <source>
        <dbReference type="PROSITE" id="PS50943"/>
    </source>
</evidence>
<sequence length="75" mass="8326">MGKAGEALKQVLETYGISQNKLAVALGIERGSVYRWVHEIRDPTAETVREIVKALKEIEPAAAQKFVEVYLGELI</sequence>